<organism evidence="1 2">
    <name type="scientific">Haematococcus lacustris</name>
    <name type="common">Green alga</name>
    <name type="synonym">Haematococcus pluvialis</name>
    <dbReference type="NCBI Taxonomy" id="44745"/>
    <lineage>
        <taxon>Eukaryota</taxon>
        <taxon>Viridiplantae</taxon>
        <taxon>Chlorophyta</taxon>
        <taxon>core chlorophytes</taxon>
        <taxon>Chlorophyceae</taxon>
        <taxon>CS clade</taxon>
        <taxon>Chlamydomonadales</taxon>
        <taxon>Haematococcaceae</taxon>
        <taxon>Haematococcus</taxon>
    </lineage>
</organism>
<dbReference type="EMBL" id="BLLF01001139">
    <property type="protein sequence ID" value="GFH17384.1"/>
    <property type="molecule type" value="Genomic_DNA"/>
</dbReference>
<evidence type="ECO:0000313" key="2">
    <source>
        <dbReference type="Proteomes" id="UP000485058"/>
    </source>
</evidence>
<reference evidence="1 2" key="1">
    <citation type="submission" date="2020-02" db="EMBL/GenBank/DDBJ databases">
        <title>Draft genome sequence of Haematococcus lacustris strain NIES-144.</title>
        <authorList>
            <person name="Morimoto D."/>
            <person name="Nakagawa S."/>
            <person name="Yoshida T."/>
            <person name="Sawayama S."/>
        </authorList>
    </citation>
    <scope>NUCLEOTIDE SEQUENCE [LARGE SCALE GENOMIC DNA]</scope>
    <source>
        <strain evidence="1 2">NIES-144</strain>
    </source>
</reference>
<evidence type="ECO:0000313" key="1">
    <source>
        <dbReference type="EMBL" id="GFH17384.1"/>
    </source>
</evidence>
<name>A0A699ZES0_HAELA</name>
<dbReference type="Proteomes" id="UP000485058">
    <property type="component" value="Unassembled WGS sequence"/>
</dbReference>
<proteinExistence type="predicted"/>
<accession>A0A699ZES0</accession>
<keyword evidence="2" id="KW-1185">Reference proteome</keyword>
<dbReference type="AlphaFoldDB" id="A0A699ZES0"/>
<protein>
    <submittedName>
        <fullName evidence="1">Uncharacterized protein</fullName>
    </submittedName>
</protein>
<sequence length="87" mass="9181">MLFTTPLLAPDNSTGSIQYAVAGQVAAYVRSGPRLVITVTTSCPYMIWGSPSGPNSTQDVNNRVLVTYATSYQSSPVDAVLPLSSDL</sequence>
<gene>
    <name evidence="1" type="ORF">HaLaN_14013</name>
</gene>
<comment type="caution">
    <text evidence="1">The sequence shown here is derived from an EMBL/GenBank/DDBJ whole genome shotgun (WGS) entry which is preliminary data.</text>
</comment>